<proteinExistence type="predicted"/>
<accession>A0A0A9FCC9</accession>
<reference evidence="1" key="1">
    <citation type="submission" date="2014-09" db="EMBL/GenBank/DDBJ databases">
        <authorList>
            <person name="Magalhaes I.L.F."/>
            <person name="Oliveira U."/>
            <person name="Santos F.R."/>
            <person name="Vidigal T.H.D.A."/>
            <person name="Brescovit A.D."/>
            <person name="Santos A.J."/>
        </authorList>
    </citation>
    <scope>NUCLEOTIDE SEQUENCE</scope>
    <source>
        <tissue evidence="1">Shoot tissue taken approximately 20 cm above the soil surface</tissue>
    </source>
</reference>
<reference evidence="1" key="2">
    <citation type="journal article" date="2015" name="Data Brief">
        <title>Shoot transcriptome of the giant reed, Arundo donax.</title>
        <authorList>
            <person name="Barrero R.A."/>
            <person name="Guerrero F.D."/>
            <person name="Moolhuijzen P."/>
            <person name="Goolsby J.A."/>
            <person name="Tidwell J."/>
            <person name="Bellgard S.E."/>
            <person name="Bellgard M.I."/>
        </authorList>
    </citation>
    <scope>NUCLEOTIDE SEQUENCE</scope>
    <source>
        <tissue evidence="1">Shoot tissue taken approximately 20 cm above the soil surface</tissue>
    </source>
</reference>
<dbReference type="AlphaFoldDB" id="A0A0A9FCC9"/>
<protein>
    <submittedName>
        <fullName evidence="1">Uncharacterized protein</fullName>
    </submittedName>
</protein>
<sequence>MQKAGMVLDLCQSTIQYCQICLVFCRVTLSSLLYYNRDYCRF</sequence>
<dbReference type="EMBL" id="GBRH01191973">
    <property type="protein sequence ID" value="JAE05923.1"/>
    <property type="molecule type" value="Transcribed_RNA"/>
</dbReference>
<organism evidence="1">
    <name type="scientific">Arundo donax</name>
    <name type="common">Giant reed</name>
    <name type="synonym">Donax arundinaceus</name>
    <dbReference type="NCBI Taxonomy" id="35708"/>
    <lineage>
        <taxon>Eukaryota</taxon>
        <taxon>Viridiplantae</taxon>
        <taxon>Streptophyta</taxon>
        <taxon>Embryophyta</taxon>
        <taxon>Tracheophyta</taxon>
        <taxon>Spermatophyta</taxon>
        <taxon>Magnoliopsida</taxon>
        <taxon>Liliopsida</taxon>
        <taxon>Poales</taxon>
        <taxon>Poaceae</taxon>
        <taxon>PACMAD clade</taxon>
        <taxon>Arundinoideae</taxon>
        <taxon>Arundineae</taxon>
        <taxon>Arundo</taxon>
    </lineage>
</organism>
<evidence type="ECO:0000313" key="1">
    <source>
        <dbReference type="EMBL" id="JAE05923.1"/>
    </source>
</evidence>
<name>A0A0A9FCC9_ARUDO</name>